<proteinExistence type="predicted"/>
<evidence type="ECO:0000313" key="3">
    <source>
        <dbReference type="EMBL" id="EDO08599.1"/>
    </source>
</evidence>
<dbReference type="InterPro" id="IPR013087">
    <property type="entry name" value="Znf_C2H2_type"/>
</dbReference>
<comment type="caution">
    <text evidence="3">The sequence shown here is derived from an EMBL/GenBank/DDBJ whole genome shotgun (WGS) entry which is preliminary data.</text>
</comment>
<dbReference type="STRING" id="5865.A7APW5"/>
<sequence>MSLASKESPGLCFFKSSRKIQPTQSIESNKCITCSAVFDDITEQKQHFKSEWHLYNVKRKGSGISTISEDEFVKLKEGLAQIMAQKNTEIETKNRNKLSRKSSAKSNKSESIDGTKTIGVSHKPTSQTEPTGATSVPYDPVMCIFSGERSQTMEDNIKAMGKNYSFFIPEREYLVSPDGLLGYLYDKIHNQYTCIYCHKPFGSIYAVNHHMEQKQHRKLNDDDLDEVAQFYDFTRSYAELMIKGVDYYKHDGTESTVDRDDSEYTDDEDDWEDVITPETEQHDAIQTLSSLGLYRARISPSGNLTLPNGREAIHRDISYVYKQHLIVRSSYGMAKGPTGFQFLPTALKKQIKQADKLKRTKLDHGTLKAQYKSYKLFVPCNQIAYAT</sequence>
<dbReference type="GeneID" id="5480425"/>
<evidence type="ECO:0000259" key="2">
    <source>
        <dbReference type="PROSITE" id="PS00028"/>
    </source>
</evidence>
<reference evidence="4" key="2">
    <citation type="journal article" date="2020" name="Data Brief">
        <title>Transcriptome dataset of Babesia bovis life stages within vertebrate and invertebrate hosts.</title>
        <authorList>
            <person name="Ueti M.W."/>
            <person name="Johnson W.C."/>
            <person name="Kappmeyer L.S."/>
            <person name="Herndon D.R."/>
            <person name="Mousel M.R."/>
            <person name="Reif K.E."/>
            <person name="Taus N.S."/>
            <person name="Ifeonu O.O."/>
            <person name="Silva J.C."/>
            <person name="Suarez C.E."/>
            <person name="Brayton K.A."/>
        </authorList>
    </citation>
    <scope>NUCLEOTIDE SEQUENCE [LARGE SCALE GENOMIC DNA]</scope>
</reference>
<accession>A7APW5</accession>
<dbReference type="KEGG" id="bbo:BBOV_III010450"/>
<dbReference type="OMA" id="SHMICKS"/>
<reference evidence="4" key="3">
    <citation type="journal article" date="2021" name="Int. J. Parasitol.">
        <title>Comparative analysis of gene expression between Babesia bovis blood stages and kinetes allowed by improved genome annotation.</title>
        <authorList>
            <person name="Ueti M.W."/>
            <person name="Johnson W.C."/>
            <person name="Kappmeyer L.S."/>
            <person name="Herndon D.R."/>
            <person name="Mousel M.R."/>
            <person name="Reif K.E."/>
            <person name="Taus N.S."/>
            <person name="Ifeonu O.O."/>
            <person name="Silva J.C."/>
            <person name="Suarez C.E."/>
            <person name="Brayton K.A."/>
        </authorList>
    </citation>
    <scope>NUCLEOTIDE SEQUENCE [LARGE SCALE GENOMIC DNA]</scope>
</reference>
<dbReference type="PANTHER" id="PTHR13182">
    <property type="entry name" value="ZINC FINGER PROTEIN 622"/>
    <property type="match status" value="1"/>
</dbReference>
<gene>
    <name evidence="3" type="ORF">BBOV_III010450</name>
</gene>
<organism evidence="3 4">
    <name type="scientific">Babesia bovis</name>
    <dbReference type="NCBI Taxonomy" id="5865"/>
    <lineage>
        <taxon>Eukaryota</taxon>
        <taxon>Sar</taxon>
        <taxon>Alveolata</taxon>
        <taxon>Apicomplexa</taxon>
        <taxon>Aconoidasida</taxon>
        <taxon>Piroplasmida</taxon>
        <taxon>Babesiidae</taxon>
        <taxon>Babesia</taxon>
    </lineage>
</organism>
<keyword evidence="4" id="KW-1185">Reference proteome</keyword>
<dbReference type="eggNOG" id="KOG2785">
    <property type="taxonomic scope" value="Eukaryota"/>
</dbReference>
<dbReference type="RefSeq" id="XP_001612167.1">
    <property type="nucleotide sequence ID" value="XM_001612117.1"/>
</dbReference>
<evidence type="ECO:0000256" key="1">
    <source>
        <dbReference type="SAM" id="MobiDB-lite"/>
    </source>
</evidence>
<name>A7APW5_BABBO</name>
<dbReference type="Proteomes" id="UP000002173">
    <property type="component" value="Unassembled WGS sequence"/>
</dbReference>
<dbReference type="PANTHER" id="PTHR13182:SF8">
    <property type="entry name" value="CYTOPLASMIC 60S SUBUNIT BIOGENESIS FACTOR ZNF622"/>
    <property type="match status" value="1"/>
</dbReference>
<dbReference type="AlphaFoldDB" id="A7APW5"/>
<dbReference type="GO" id="GO:0030687">
    <property type="term" value="C:preribosome, large subunit precursor"/>
    <property type="evidence" value="ECO:0007669"/>
    <property type="project" value="TreeGrafter"/>
</dbReference>
<dbReference type="VEuPathDB" id="PiroplasmaDB:BBOV_III010450"/>
<dbReference type="Pfam" id="PF12756">
    <property type="entry name" value="zf-C2H2_2"/>
    <property type="match status" value="1"/>
</dbReference>
<dbReference type="InterPro" id="IPR041661">
    <property type="entry name" value="ZN622/Rei1/Reh1_Znf-C2H2"/>
</dbReference>
<dbReference type="PROSITE" id="PS00028">
    <property type="entry name" value="ZINC_FINGER_C2H2_1"/>
    <property type="match status" value="1"/>
</dbReference>
<feature type="region of interest" description="Disordered" evidence="1">
    <location>
        <begin position="86"/>
        <end position="133"/>
    </location>
</feature>
<feature type="domain" description="C2H2-type" evidence="2">
    <location>
        <begin position="194"/>
        <end position="216"/>
    </location>
</feature>
<protein>
    <recommendedName>
        <fullName evidence="2">C2H2-type domain-containing protein</fullName>
    </recommendedName>
</protein>
<dbReference type="InterPro" id="IPR040025">
    <property type="entry name" value="Znf622/Rei1/Reh1"/>
</dbReference>
<reference evidence="3 4" key="1">
    <citation type="journal article" date="2007" name="PLoS Pathog.">
        <title>Genome sequence of Babesia bovis and comparative analysis of apicomplexan hemoprotozoa.</title>
        <authorList>
            <person name="Brayton K.A."/>
            <person name="Lau A.O.T."/>
            <person name="Herndon D.R."/>
            <person name="Hannick L."/>
            <person name="Kappmeyer L.S."/>
            <person name="Berens S.J."/>
            <person name="Bidwell S.L."/>
            <person name="Brown W.C."/>
            <person name="Crabtree J."/>
            <person name="Fadrosh D."/>
            <person name="Feldblum T."/>
            <person name="Forberger H.A."/>
            <person name="Haas B.J."/>
            <person name="Howell J.M."/>
            <person name="Khouri H."/>
            <person name="Koo H."/>
            <person name="Mann D.J."/>
            <person name="Norimine J."/>
            <person name="Paulsen I.T."/>
            <person name="Radune D."/>
            <person name="Ren Q."/>
            <person name="Smith R.K. Jr."/>
            <person name="Suarez C.E."/>
            <person name="White O."/>
            <person name="Wortman J.R."/>
            <person name="Knowles D.P. Jr."/>
            <person name="McElwain T.F."/>
            <person name="Nene V.M."/>
        </authorList>
    </citation>
    <scope>NUCLEOTIDE SEQUENCE [LARGE SCALE GENOMIC DNA]</scope>
    <source>
        <strain evidence="3">T2Bo</strain>
    </source>
</reference>
<evidence type="ECO:0000313" key="4">
    <source>
        <dbReference type="Proteomes" id="UP000002173"/>
    </source>
</evidence>
<feature type="compositionally biased region" description="Polar residues" evidence="1">
    <location>
        <begin position="123"/>
        <end position="133"/>
    </location>
</feature>
<dbReference type="InParanoid" id="A7APW5"/>
<dbReference type="EMBL" id="AAXT01000001">
    <property type="protein sequence ID" value="EDO08599.1"/>
    <property type="molecule type" value="Genomic_DNA"/>
</dbReference>
<dbReference type="GO" id="GO:0042273">
    <property type="term" value="P:ribosomal large subunit biogenesis"/>
    <property type="evidence" value="ECO:0007669"/>
    <property type="project" value="TreeGrafter"/>
</dbReference>